<reference evidence="1 2" key="1">
    <citation type="submission" date="2013-09" db="EMBL/GenBank/DDBJ databases">
        <title>Corchorus capsularis genome sequencing.</title>
        <authorList>
            <person name="Alam M."/>
            <person name="Haque M.S."/>
            <person name="Islam M.S."/>
            <person name="Emdad E.M."/>
            <person name="Islam M.M."/>
            <person name="Ahmed B."/>
            <person name="Halim A."/>
            <person name="Hossen Q.M.M."/>
            <person name="Hossain M.Z."/>
            <person name="Ahmed R."/>
            <person name="Khan M.M."/>
            <person name="Islam R."/>
            <person name="Rashid M.M."/>
            <person name="Khan S.A."/>
            <person name="Rahman M.S."/>
            <person name="Alam M."/>
        </authorList>
    </citation>
    <scope>NUCLEOTIDE SEQUENCE [LARGE SCALE GENOMIC DNA]</scope>
    <source>
        <strain evidence="2">cv. CVL-1</strain>
        <tissue evidence="1">Whole seedling</tissue>
    </source>
</reference>
<gene>
    <name evidence="1" type="ORF">CCACVL1_31057</name>
</gene>
<sequence>MYTMFFMRLDSDEVLGRLPPPATALSLVGSSMAIKIFNPTLLNM</sequence>
<dbReference type="EMBL" id="AWWV01016503">
    <property type="protein sequence ID" value="OMO49364.1"/>
    <property type="molecule type" value="Genomic_DNA"/>
</dbReference>
<keyword evidence="2" id="KW-1185">Reference proteome</keyword>
<evidence type="ECO:0000313" key="1">
    <source>
        <dbReference type="EMBL" id="OMO49364.1"/>
    </source>
</evidence>
<dbReference type="Gramene" id="OMO49364">
    <property type="protein sequence ID" value="OMO49364"/>
    <property type="gene ID" value="CCACVL1_31057"/>
</dbReference>
<dbReference type="Proteomes" id="UP000188268">
    <property type="component" value="Unassembled WGS sequence"/>
</dbReference>
<accession>A0A1R3FU43</accession>
<organism evidence="1 2">
    <name type="scientific">Corchorus capsularis</name>
    <name type="common">Jute</name>
    <dbReference type="NCBI Taxonomy" id="210143"/>
    <lineage>
        <taxon>Eukaryota</taxon>
        <taxon>Viridiplantae</taxon>
        <taxon>Streptophyta</taxon>
        <taxon>Embryophyta</taxon>
        <taxon>Tracheophyta</taxon>
        <taxon>Spermatophyta</taxon>
        <taxon>Magnoliopsida</taxon>
        <taxon>eudicotyledons</taxon>
        <taxon>Gunneridae</taxon>
        <taxon>Pentapetalae</taxon>
        <taxon>rosids</taxon>
        <taxon>malvids</taxon>
        <taxon>Malvales</taxon>
        <taxon>Malvaceae</taxon>
        <taxon>Grewioideae</taxon>
        <taxon>Apeibeae</taxon>
        <taxon>Corchorus</taxon>
    </lineage>
</organism>
<proteinExistence type="predicted"/>
<protein>
    <submittedName>
        <fullName evidence="1">Uncharacterized protein</fullName>
    </submittedName>
</protein>
<dbReference type="AlphaFoldDB" id="A0A1R3FU43"/>
<comment type="caution">
    <text evidence="1">The sequence shown here is derived from an EMBL/GenBank/DDBJ whole genome shotgun (WGS) entry which is preliminary data.</text>
</comment>
<evidence type="ECO:0000313" key="2">
    <source>
        <dbReference type="Proteomes" id="UP000188268"/>
    </source>
</evidence>
<name>A0A1R3FU43_COCAP</name>